<evidence type="ECO:0000256" key="18">
    <source>
        <dbReference type="SAM" id="Phobius"/>
    </source>
</evidence>
<keyword evidence="13" id="KW-0333">Golgi apparatus</keyword>
<evidence type="ECO:0000256" key="11">
    <source>
        <dbReference type="ARBA" id="ARBA00022989"/>
    </source>
</evidence>
<dbReference type="FunFam" id="2.70.130.10:FF:000050">
    <property type="match status" value="1"/>
</dbReference>
<keyword evidence="12" id="KW-0072">Autophagy</keyword>
<dbReference type="PANTHER" id="PTHR15071:SF13">
    <property type="entry name" value="AUTOPHAGY-RELATED PROTEIN 27"/>
    <property type="match status" value="1"/>
</dbReference>
<dbReference type="InterPro" id="IPR044865">
    <property type="entry name" value="MRH_dom"/>
</dbReference>
<dbReference type="GO" id="GO:0000139">
    <property type="term" value="C:Golgi membrane"/>
    <property type="evidence" value="ECO:0007669"/>
    <property type="project" value="UniProtKB-SubCell"/>
</dbReference>
<dbReference type="GO" id="GO:0015031">
    <property type="term" value="P:protein transport"/>
    <property type="evidence" value="ECO:0007669"/>
    <property type="project" value="UniProtKB-KW"/>
</dbReference>
<evidence type="ECO:0000256" key="2">
    <source>
        <dbReference type="ARBA" id="ARBA00004358"/>
    </source>
</evidence>
<keyword evidence="11 18" id="KW-1133">Transmembrane helix</keyword>
<dbReference type="GO" id="GO:0034045">
    <property type="term" value="C:phagophore assembly site membrane"/>
    <property type="evidence" value="ECO:0007669"/>
    <property type="project" value="UniProtKB-SubCell"/>
</dbReference>
<dbReference type="Proteomes" id="UP000536275">
    <property type="component" value="Unassembled WGS sequence"/>
</dbReference>
<evidence type="ECO:0000256" key="13">
    <source>
        <dbReference type="ARBA" id="ARBA00023034"/>
    </source>
</evidence>
<evidence type="ECO:0000313" key="21">
    <source>
        <dbReference type="EMBL" id="KAF6063999.1"/>
    </source>
</evidence>
<organism evidence="21 22">
    <name type="scientific">Candida albicans</name>
    <name type="common">Yeast</name>
    <dbReference type="NCBI Taxonomy" id="5476"/>
    <lineage>
        <taxon>Eukaryota</taxon>
        <taxon>Fungi</taxon>
        <taxon>Dikarya</taxon>
        <taxon>Ascomycota</taxon>
        <taxon>Saccharomycotina</taxon>
        <taxon>Pichiomycetes</taxon>
        <taxon>Debaryomycetaceae</taxon>
        <taxon>Candida/Lodderomyces clade</taxon>
        <taxon>Candida</taxon>
    </lineage>
</organism>
<evidence type="ECO:0000256" key="17">
    <source>
        <dbReference type="ARBA" id="ARBA00023329"/>
    </source>
</evidence>
<evidence type="ECO:0000256" key="10">
    <source>
        <dbReference type="ARBA" id="ARBA00022927"/>
    </source>
</evidence>
<gene>
    <name evidence="21" type="ORF">FOB64_005583</name>
</gene>
<evidence type="ECO:0000256" key="4">
    <source>
        <dbReference type="ARBA" id="ARBA00004614"/>
    </source>
</evidence>
<dbReference type="EMBL" id="JABWAD010000060">
    <property type="protein sequence ID" value="KAF6063999.1"/>
    <property type="molecule type" value="Genomic_DNA"/>
</dbReference>
<evidence type="ECO:0000256" key="14">
    <source>
        <dbReference type="ARBA" id="ARBA00023128"/>
    </source>
</evidence>
<evidence type="ECO:0000256" key="19">
    <source>
        <dbReference type="SAM" id="SignalP"/>
    </source>
</evidence>
<evidence type="ECO:0000256" key="15">
    <source>
        <dbReference type="ARBA" id="ARBA00023136"/>
    </source>
</evidence>
<keyword evidence="16" id="KW-1015">Disulfide bond</keyword>
<evidence type="ECO:0000259" key="20">
    <source>
        <dbReference type="PROSITE" id="PS51914"/>
    </source>
</evidence>
<feature type="signal peptide" evidence="19">
    <location>
        <begin position="1"/>
        <end position="15"/>
    </location>
</feature>
<keyword evidence="7" id="KW-0813">Transport</keyword>
<keyword evidence="9 19" id="KW-0732">Signal</keyword>
<protein>
    <recommendedName>
        <fullName evidence="6">Autophagy-related protein 27</fullName>
    </recommendedName>
</protein>
<evidence type="ECO:0000256" key="3">
    <source>
        <dbReference type="ARBA" id="ARBA00004472"/>
    </source>
</evidence>
<evidence type="ECO:0000256" key="7">
    <source>
        <dbReference type="ARBA" id="ARBA00022448"/>
    </source>
</evidence>
<dbReference type="InterPro" id="IPR009011">
    <property type="entry name" value="Man6P_isomerase_rcpt-bd_dom_sf"/>
</dbReference>
<dbReference type="Gene3D" id="2.70.130.10">
    <property type="entry name" value="Mannose-6-phosphate receptor binding domain"/>
    <property type="match status" value="1"/>
</dbReference>
<comment type="similarity">
    <text evidence="5">Belongs to the ATG27 family.</text>
</comment>
<evidence type="ECO:0000256" key="8">
    <source>
        <dbReference type="ARBA" id="ARBA00022692"/>
    </source>
</evidence>
<name>A0A8H6BUJ7_CANAX</name>
<sequence>MILASLLTFATAALAFDCSDKELERYNFESIKGVHSYTTLKNTPPSQTNITWNVGICQPISAIKDCPANSDICGVTSILRKDEKPVVSEVVSFKSDLQKTYESSDNGIKVIYKGANWGDVLVNAELNFQCDKDSQNNEFTLDQWDGTNLKLSMKTKAACITSKEDKKKEKHDNGESWGWFTWIFIFLVLFLSIYIIGGAWFQYNKGNAIDFQSALKEVVENFIELLKGLPSFGKEIIEKFTGRSNRGEYSAV</sequence>
<feature type="transmembrane region" description="Helical" evidence="18">
    <location>
        <begin position="177"/>
        <end position="201"/>
    </location>
</feature>
<keyword evidence="17" id="KW-0968">Cytoplasmic vesicle</keyword>
<dbReference type="GO" id="GO:0006914">
    <property type="term" value="P:autophagy"/>
    <property type="evidence" value="ECO:0007669"/>
    <property type="project" value="UniProtKB-KW"/>
</dbReference>
<reference evidence="21 22" key="1">
    <citation type="submission" date="2020-03" db="EMBL/GenBank/DDBJ databases">
        <title>FDA dAtabase for Regulatory Grade micrObial Sequences (FDA-ARGOS): Supporting development and validation of Infectious Disease Dx tests.</title>
        <authorList>
            <person name="Campos J."/>
            <person name="Goldberg B."/>
            <person name="Tallon L."/>
            <person name="Sadzewicz L."/>
            <person name="Vavikolanu K."/>
            <person name="Mehta A."/>
            <person name="Aluvathingal J."/>
            <person name="Nadendla S."/>
            <person name="Nandy P."/>
            <person name="Geyer C."/>
            <person name="Yan Y."/>
            <person name="Sichtig H."/>
        </authorList>
    </citation>
    <scope>NUCLEOTIDE SEQUENCE [LARGE SCALE GENOMIC DNA]</scope>
    <source>
        <strain evidence="21 22">FDAARGOS_656</strain>
    </source>
</reference>
<dbReference type="PANTHER" id="PTHR15071">
    <property type="entry name" value="MANNOSE-6-PHOSPHATE RECEPTOR FAMILY MEMBER"/>
    <property type="match status" value="1"/>
</dbReference>
<feature type="chain" id="PRO_5034183707" description="Autophagy-related protein 27" evidence="19">
    <location>
        <begin position="16"/>
        <end position="252"/>
    </location>
</feature>
<keyword evidence="10" id="KW-0653">Protein transport</keyword>
<evidence type="ECO:0000256" key="16">
    <source>
        <dbReference type="ARBA" id="ARBA00023157"/>
    </source>
</evidence>
<evidence type="ECO:0000256" key="6">
    <source>
        <dbReference type="ARBA" id="ARBA00013776"/>
    </source>
</evidence>
<dbReference type="SUPFAM" id="SSF50911">
    <property type="entry name" value="Mannose 6-phosphate receptor domain"/>
    <property type="match status" value="1"/>
</dbReference>
<dbReference type="InterPro" id="IPR018939">
    <property type="entry name" value="Autophagy-rel_prot_27"/>
</dbReference>
<dbReference type="PROSITE" id="PS51914">
    <property type="entry name" value="MRH"/>
    <property type="match status" value="1"/>
</dbReference>
<dbReference type="AlphaFoldDB" id="A0A8H6BUJ7"/>
<accession>A0A8H6BUJ7</accession>
<dbReference type="GO" id="GO:0031966">
    <property type="term" value="C:mitochondrial membrane"/>
    <property type="evidence" value="ECO:0007669"/>
    <property type="project" value="UniProtKB-SubCell"/>
</dbReference>
<feature type="domain" description="MRH" evidence="20">
    <location>
        <begin position="16"/>
        <end position="161"/>
    </location>
</feature>
<keyword evidence="14" id="KW-0496">Mitochondrion</keyword>
<dbReference type="GO" id="GO:0030659">
    <property type="term" value="C:cytoplasmic vesicle membrane"/>
    <property type="evidence" value="ECO:0007669"/>
    <property type="project" value="UniProtKB-SubCell"/>
</dbReference>
<keyword evidence="8 18" id="KW-0812">Transmembrane</keyword>
<keyword evidence="15 18" id="KW-0472">Membrane</keyword>
<evidence type="ECO:0000256" key="9">
    <source>
        <dbReference type="ARBA" id="ARBA00022729"/>
    </source>
</evidence>
<evidence type="ECO:0000313" key="22">
    <source>
        <dbReference type="Proteomes" id="UP000536275"/>
    </source>
</evidence>
<proteinExistence type="inferred from homology"/>
<evidence type="ECO:0000256" key="12">
    <source>
        <dbReference type="ARBA" id="ARBA00023006"/>
    </source>
</evidence>
<evidence type="ECO:0000256" key="1">
    <source>
        <dbReference type="ARBA" id="ARBA00004304"/>
    </source>
</evidence>
<comment type="subcellular location">
    <subcellularLocation>
        <location evidence="2">Cytoplasmic vesicle membrane</location>
        <topology evidence="2">Single-pass type I membrane protein</topology>
    </subcellularLocation>
    <subcellularLocation>
        <location evidence="4">Golgi apparatus membrane</location>
        <topology evidence="4">Single-pass type I membrane protein</topology>
    </subcellularLocation>
    <subcellularLocation>
        <location evidence="1">Mitochondrion membrane</location>
        <topology evidence="1">Single-pass membrane protein</topology>
    </subcellularLocation>
    <subcellularLocation>
        <location evidence="3">Preautophagosomal structure membrane</location>
        <topology evidence="3">Single-pass type I membrane protein</topology>
    </subcellularLocation>
</comment>
<dbReference type="Pfam" id="PF09451">
    <property type="entry name" value="ATG27"/>
    <property type="match status" value="1"/>
</dbReference>
<evidence type="ECO:0000256" key="5">
    <source>
        <dbReference type="ARBA" id="ARBA00005363"/>
    </source>
</evidence>
<comment type="caution">
    <text evidence="21">The sequence shown here is derived from an EMBL/GenBank/DDBJ whole genome shotgun (WGS) entry which is preliminary data.</text>
</comment>